<evidence type="ECO:0008006" key="3">
    <source>
        <dbReference type="Google" id="ProtNLM"/>
    </source>
</evidence>
<protein>
    <recommendedName>
        <fullName evidence="3">Secreted protein</fullName>
    </recommendedName>
</protein>
<organism evidence="1 2">
    <name type="scientific">Pyxicephalus adspersus</name>
    <name type="common">African bullfrog</name>
    <dbReference type="NCBI Taxonomy" id="30357"/>
    <lineage>
        <taxon>Eukaryota</taxon>
        <taxon>Metazoa</taxon>
        <taxon>Chordata</taxon>
        <taxon>Craniata</taxon>
        <taxon>Vertebrata</taxon>
        <taxon>Euteleostomi</taxon>
        <taxon>Amphibia</taxon>
        <taxon>Batrachia</taxon>
        <taxon>Anura</taxon>
        <taxon>Neobatrachia</taxon>
        <taxon>Ranoidea</taxon>
        <taxon>Pyxicephalidae</taxon>
        <taxon>Pyxicephalinae</taxon>
        <taxon>Pyxicephalus</taxon>
    </lineage>
</organism>
<sequence>MRMSTRMKNWFSTVPEFVLMASVSALRYSCSMISSIFFVKASCCSLRVCPVFSVCLPPAGKIPQKRIRIRTDSTGDMLQDSGLSESN</sequence>
<gene>
    <name evidence="1" type="ORF">GDO54_011385</name>
</gene>
<evidence type="ECO:0000313" key="2">
    <source>
        <dbReference type="Proteomes" id="UP001181693"/>
    </source>
</evidence>
<keyword evidence="2" id="KW-1185">Reference proteome</keyword>
<dbReference type="AlphaFoldDB" id="A0AAV3AL26"/>
<dbReference type="EMBL" id="DYDO01000004">
    <property type="protein sequence ID" value="DBA27219.1"/>
    <property type="molecule type" value="Genomic_DNA"/>
</dbReference>
<reference evidence="1" key="1">
    <citation type="thesis" date="2020" institute="ProQuest LLC" country="789 East Eisenhower Parkway, Ann Arbor, MI, USA">
        <title>Comparative Genomics and Chromosome Evolution.</title>
        <authorList>
            <person name="Mudd A.B."/>
        </authorList>
    </citation>
    <scope>NUCLEOTIDE SEQUENCE</scope>
    <source>
        <strain evidence="1">1538</strain>
        <tissue evidence="1">Blood</tissue>
    </source>
</reference>
<accession>A0AAV3AL26</accession>
<comment type="caution">
    <text evidence="1">The sequence shown here is derived from an EMBL/GenBank/DDBJ whole genome shotgun (WGS) entry which is preliminary data.</text>
</comment>
<name>A0AAV3AL26_PYXAD</name>
<dbReference type="Proteomes" id="UP001181693">
    <property type="component" value="Unassembled WGS sequence"/>
</dbReference>
<proteinExistence type="predicted"/>
<evidence type="ECO:0000313" key="1">
    <source>
        <dbReference type="EMBL" id="DBA27219.1"/>
    </source>
</evidence>